<dbReference type="OrthoDB" id="3623830at2"/>
<dbReference type="InterPro" id="IPR015161">
    <property type="entry name" value="Sklp_toxin_b/g_crystallin"/>
</dbReference>
<accession>A0A4R4NCL3</accession>
<dbReference type="EMBL" id="SMJZ01000051">
    <property type="protein sequence ID" value="TDC06649.1"/>
    <property type="molecule type" value="Genomic_DNA"/>
</dbReference>
<dbReference type="Pfam" id="PF09076">
    <property type="entry name" value="Crystall_2"/>
    <property type="match status" value="1"/>
</dbReference>
<dbReference type="Gene3D" id="2.60.20.30">
    <property type="match status" value="1"/>
</dbReference>
<name>A0A4R4NCL3_9ACTN</name>
<comment type="caution">
    <text evidence="3">The sequence shown here is derived from an EMBL/GenBank/DDBJ whole genome shotgun (WGS) entry which is preliminary data.</text>
</comment>
<evidence type="ECO:0000313" key="4">
    <source>
        <dbReference type="Proteomes" id="UP000295157"/>
    </source>
</evidence>
<feature type="signal peptide" evidence="1">
    <location>
        <begin position="1"/>
        <end position="28"/>
    </location>
</feature>
<dbReference type="RefSeq" id="WP_132333200.1">
    <property type="nucleotide sequence ID" value="NZ_SMJZ01000051.1"/>
</dbReference>
<feature type="domain" description="Streptomyces killer toxin-like beta/gamma crystallin" evidence="2">
    <location>
        <begin position="57"/>
        <end position="116"/>
    </location>
</feature>
<protein>
    <submittedName>
        <fullName evidence="3">Oxidoreductase</fullName>
    </submittedName>
</protein>
<dbReference type="InterPro" id="IPR011024">
    <property type="entry name" value="G_crystallin-like"/>
</dbReference>
<proteinExistence type="predicted"/>
<gene>
    <name evidence="3" type="ORF">E1267_15720</name>
</gene>
<evidence type="ECO:0000259" key="2">
    <source>
        <dbReference type="Pfam" id="PF09076"/>
    </source>
</evidence>
<sequence>MPGTKRLRNSLTVAALAAVFAASLPVGAAHAINIVDCGNRTDLLKFTGHDGAWPATRVRCYANKGTLSVRLWADQISTGNNDIEYLDYNGAKVRIKRWTIMNFPNRPPHVDTITIL</sequence>
<evidence type="ECO:0000313" key="3">
    <source>
        <dbReference type="EMBL" id="TDC06649.1"/>
    </source>
</evidence>
<keyword evidence="1" id="KW-0732">Signal</keyword>
<dbReference type="Proteomes" id="UP000295157">
    <property type="component" value="Unassembled WGS sequence"/>
</dbReference>
<evidence type="ECO:0000256" key="1">
    <source>
        <dbReference type="SAM" id="SignalP"/>
    </source>
</evidence>
<feature type="chain" id="PRO_5038602807" evidence="1">
    <location>
        <begin position="29"/>
        <end position="116"/>
    </location>
</feature>
<dbReference type="SUPFAM" id="SSF49695">
    <property type="entry name" value="gamma-Crystallin-like"/>
    <property type="match status" value="1"/>
</dbReference>
<keyword evidence="4" id="KW-1185">Reference proteome</keyword>
<organism evidence="3 4">
    <name type="scientific">Nonomuraea longispora</name>
    <dbReference type="NCBI Taxonomy" id="1848320"/>
    <lineage>
        <taxon>Bacteria</taxon>
        <taxon>Bacillati</taxon>
        <taxon>Actinomycetota</taxon>
        <taxon>Actinomycetes</taxon>
        <taxon>Streptosporangiales</taxon>
        <taxon>Streptosporangiaceae</taxon>
        <taxon>Nonomuraea</taxon>
    </lineage>
</organism>
<dbReference type="AlphaFoldDB" id="A0A4R4NCL3"/>
<reference evidence="3 4" key="1">
    <citation type="submission" date="2019-02" db="EMBL/GenBank/DDBJ databases">
        <title>Draft genome sequences of novel Actinobacteria.</title>
        <authorList>
            <person name="Sahin N."/>
            <person name="Ay H."/>
            <person name="Saygin H."/>
        </authorList>
    </citation>
    <scope>NUCLEOTIDE SEQUENCE [LARGE SCALE GENOMIC DNA]</scope>
    <source>
        <strain evidence="3 4">KC201</strain>
    </source>
</reference>
<dbReference type="InterPro" id="IPR015791">
    <property type="entry name" value="Antimic/Inh_G_crystallin-like"/>
</dbReference>